<feature type="transmembrane region" description="Helical" evidence="14">
    <location>
        <begin position="75"/>
        <end position="93"/>
    </location>
</feature>
<organism evidence="15 16">
    <name type="scientific">Aquifex aeolicus</name>
    <dbReference type="NCBI Taxonomy" id="63363"/>
    <lineage>
        <taxon>Bacteria</taxon>
        <taxon>Pseudomonadati</taxon>
        <taxon>Aquificota</taxon>
        <taxon>Aquificia</taxon>
        <taxon>Aquificales</taxon>
        <taxon>Aquificaceae</taxon>
        <taxon>Aquifex</taxon>
    </lineage>
</organism>
<dbReference type="GO" id="GO:0046677">
    <property type="term" value="P:response to antibiotic"/>
    <property type="evidence" value="ECO:0007669"/>
    <property type="project" value="UniProtKB-UniRule"/>
</dbReference>
<keyword evidence="10 14" id="KW-0046">Antibiotic resistance</keyword>
<evidence type="ECO:0000256" key="10">
    <source>
        <dbReference type="ARBA" id="ARBA00023251"/>
    </source>
</evidence>
<feature type="transmembrane region" description="Helical" evidence="14">
    <location>
        <begin position="240"/>
        <end position="259"/>
    </location>
</feature>
<evidence type="ECO:0000256" key="13">
    <source>
        <dbReference type="ARBA" id="ARBA00047594"/>
    </source>
</evidence>
<dbReference type="NCBIfam" id="NF001389">
    <property type="entry name" value="PRK00281.1-2"/>
    <property type="match status" value="1"/>
</dbReference>
<name>A0A9D1CFA8_AQUAO</name>
<dbReference type="PANTHER" id="PTHR30622">
    <property type="entry name" value="UNDECAPRENYL-DIPHOSPHATASE"/>
    <property type="match status" value="1"/>
</dbReference>
<keyword evidence="9 14" id="KW-0472">Membrane</keyword>
<evidence type="ECO:0000313" key="16">
    <source>
        <dbReference type="Proteomes" id="UP000606463"/>
    </source>
</evidence>
<evidence type="ECO:0000256" key="5">
    <source>
        <dbReference type="ARBA" id="ARBA00022475"/>
    </source>
</evidence>
<comment type="function">
    <text evidence="14">Catalyzes the dephosphorylation of undecaprenyl diphosphate (UPP). Confers resistance to bacitracin.</text>
</comment>
<feature type="transmembrane region" description="Helical" evidence="14">
    <location>
        <begin position="207"/>
        <end position="228"/>
    </location>
</feature>
<accession>A0A9D1CFA8</accession>
<evidence type="ECO:0000256" key="1">
    <source>
        <dbReference type="ARBA" id="ARBA00004651"/>
    </source>
</evidence>
<evidence type="ECO:0000256" key="2">
    <source>
        <dbReference type="ARBA" id="ARBA00010621"/>
    </source>
</evidence>
<keyword evidence="8 14" id="KW-1133">Transmembrane helix</keyword>
<dbReference type="GO" id="GO:0008360">
    <property type="term" value="P:regulation of cell shape"/>
    <property type="evidence" value="ECO:0007669"/>
    <property type="project" value="UniProtKB-KW"/>
</dbReference>
<keyword evidence="14" id="KW-0133">Cell shape</keyword>
<keyword evidence="7 14" id="KW-0378">Hydrolase</keyword>
<feature type="transmembrane region" description="Helical" evidence="14">
    <location>
        <begin position="174"/>
        <end position="195"/>
    </location>
</feature>
<comment type="caution">
    <text evidence="15">The sequence shown here is derived from an EMBL/GenBank/DDBJ whole genome shotgun (WGS) entry which is preliminary data.</text>
</comment>
<evidence type="ECO:0000256" key="12">
    <source>
        <dbReference type="ARBA" id="ARBA00032932"/>
    </source>
</evidence>
<dbReference type="AlphaFoldDB" id="A0A9D1CFA8"/>
<evidence type="ECO:0000313" key="15">
    <source>
        <dbReference type="EMBL" id="HIP98231.1"/>
    </source>
</evidence>
<evidence type="ECO:0000256" key="11">
    <source>
        <dbReference type="ARBA" id="ARBA00032707"/>
    </source>
</evidence>
<dbReference type="InterPro" id="IPR003824">
    <property type="entry name" value="UppP"/>
</dbReference>
<keyword evidence="6 14" id="KW-0812">Transmembrane</keyword>
<evidence type="ECO:0000256" key="9">
    <source>
        <dbReference type="ARBA" id="ARBA00023136"/>
    </source>
</evidence>
<dbReference type="GO" id="GO:0009252">
    <property type="term" value="P:peptidoglycan biosynthetic process"/>
    <property type="evidence" value="ECO:0007669"/>
    <property type="project" value="UniProtKB-KW"/>
</dbReference>
<comment type="similarity">
    <text evidence="2 14">Belongs to the UppP family.</text>
</comment>
<dbReference type="Proteomes" id="UP000606463">
    <property type="component" value="Unassembled WGS sequence"/>
</dbReference>
<dbReference type="NCBIfam" id="NF001390">
    <property type="entry name" value="PRK00281.1-4"/>
    <property type="match status" value="1"/>
</dbReference>
<reference evidence="15" key="1">
    <citation type="journal article" date="2020" name="ISME J.">
        <title>Gammaproteobacteria mediating utilization of methyl-, sulfur- and petroleum organic compounds in deep ocean hydrothermal plumes.</title>
        <authorList>
            <person name="Zhou Z."/>
            <person name="Liu Y."/>
            <person name="Pan J."/>
            <person name="Cron B.R."/>
            <person name="Toner B.M."/>
            <person name="Anantharaman K."/>
            <person name="Breier J.A."/>
            <person name="Dick G.J."/>
            <person name="Li M."/>
        </authorList>
    </citation>
    <scope>NUCLEOTIDE SEQUENCE</scope>
    <source>
        <strain evidence="15">SZUA-1501</strain>
    </source>
</reference>
<gene>
    <name evidence="14" type="primary">uppP</name>
    <name evidence="15" type="ORF">EYH37_02535</name>
</gene>
<dbReference type="HAMAP" id="MF_01006">
    <property type="entry name" value="Undec_diphosphatase"/>
    <property type="match status" value="1"/>
</dbReference>
<protein>
    <recommendedName>
        <fullName evidence="4 14">Undecaprenyl-diphosphatase</fullName>
        <ecNumber evidence="3 14">3.6.1.27</ecNumber>
    </recommendedName>
    <alternativeName>
        <fullName evidence="12 14">Bacitracin resistance protein</fullName>
    </alternativeName>
    <alternativeName>
        <fullName evidence="11 14">Undecaprenyl pyrophosphate phosphatase</fullName>
    </alternativeName>
</protein>
<keyword evidence="14" id="KW-0573">Peptidoglycan synthesis</keyword>
<proteinExistence type="inferred from homology"/>
<dbReference type="NCBIfam" id="TIGR00753">
    <property type="entry name" value="undec_PP_bacA"/>
    <property type="match status" value="1"/>
</dbReference>
<dbReference type="EMBL" id="DQVE01000026">
    <property type="protein sequence ID" value="HIP98231.1"/>
    <property type="molecule type" value="Genomic_DNA"/>
</dbReference>
<keyword evidence="14" id="KW-0961">Cell wall biogenesis/degradation</keyword>
<dbReference type="GO" id="GO:0005886">
    <property type="term" value="C:plasma membrane"/>
    <property type="evidence" value="ECO:0007669"/>
    <property type="project" value="UniProtKB-SubCell"/>
</dbReference>
<comment type="catalytic activity">
    <reaction evidence="13 14">
        <text>di-trans,octa-cis-undecaprenyl diphosphate + H2O = di-trans,octa-cis-undecaprenyl phosphate + phosphate + H(+)</text>
        <dbReference type="Rhea" id="RHEA:28094"/>
        <dbReference type="ChEBI" id="CHEBI:15377"/>
        <dbReference type="ChEBI" id="CHEBI:15378"/>
        <dbReference type="ChEBI" id="CHEBI:43474"/>
        <dbReference type="ChEBI" id="CHEBI:58405"/>
        <dbReference type="ChEBI" id="CHEBI:60392"/>
        <dbReference type="EC" id="3.6.1.27"/>
    </reaction>
</comment>
<evidence type="ECO:0000256" key="3">
    <source>
        <dbReference type="ARBA" id="ARBA00012374"/>
    </source>
</evidence>
<evidence type="ECO:0000256" key="14">
    <source>
        <dbReference type="HAMAP-Rule" id="MF_01006"/>
    </source>
</evidence>
<comment type="subcellular location">
    <subcellularLocation>
        <location evidence="1 14">Cell membrane</location>
        <topology evidence="1 14">Multi-pass membrane protein</topology>
    </subcellularLocation>
</comment>
<evidence type="ECO:0000256" key="4">
    <source>
        <dbReference type="ARBA" id="ARBA00021581"/>
    </source>
</evidence>
<keyword evidence="5 14" id="KW-1003">Cell membrane</keyword>
<dbReference type="Pfam" id="PF02673">
    <property type="entry name" value="BacA"/>
    <property type="match status" value="1"/>
</dbReference>
<dbReference type="GO" id="GO:0071555">
    <property type="term" value="P:cell wall organization"/>
    <property type="evidence" value="ECO:0007669"/>
    <property type="project" value="UniProtKB-KW"/>
</dbReference>
<feature type="transmembrane region" description="Helical" evidence="14">
    <location>
        <begin position="99"/>
        <end position="122"/>
    </location>
</feature>
<comment type="miscellaneous">
    <text evidence="14">Bacitracin is thought to be involved in the inhibition of peptidoglycan synthesis by sequestering undecaprenyl diphosphate, thereby reducing the pool of lipid carrier available.</text>
</comment>
<dbReference type="PANTHER" id="PTHR30622:SF3">
    <property type="entry name" value="UNDECAPRENYL-DIPHOSPHATASE"/>
    <property type="match status" value="1"/>
</dbReference>
<feature type="transmembrane region" description="Helical" evidence="14">
    <location>
        <begin position="47"/>
        <end position="63"/>
    </location>
</feature>
<dbReference type="GO" id="GO:0050380">
    <property type="term" value="F:undecaprenyl-diphosphatase activity"/>
    <property type="evidence" value="ECO:0007669"/>
    <property type="project" value="UniProtKB-UniRule"/>
</dbReference>
<sequence>MDLLDAVILGIVEGLTEFLPVSSTGHMIVVSGLLGLKQTEFQKTFEVAIQLGAILAVLTLYRDKLLRDIQLWKKLLVAFIPTGALGFLFYKFIKGYLFNPFVVSFSLILGGIVFILVERWIAKKTPRIESVNRISYPQAFLIGLFQALAMVPGTSRSGATILGGLLLGMNRTSAAEFSFLLAIPTMFAAVGYDLFKQRSELSLENWQLLAVGFISAFVSAYIVVKWFLNFIKKHSFVSFGIYRILAGMVFLVLTLLGIVQF</sequence>
<feature type="transmembrane region" description="Helical" evidence="14">
    <location>
        <begin position="134"/>
        <end position="154"/>
    </location>
</feature>
<evidence type="ECO:0000256" key="8">
    <source>
        <dbReference type="ARBA" id="ARBA00022989"/>
    </source>
</evidence>
<evidence type="ECO:0000256" key="6">
    <source>
        <dbReference type="ARBA" id="ARBA00022692"/>
    </source>
</evidence>
<dbReference type="EC" id="3.6.1.27" evidence="3 14"/>
<evidence type="ECO:0000256" key="7">
    <source>
        <dbReference type="ARBA" id="ARBA00022801"/>
    </source>
</evidence>